<evidence type="ECO:0000259" key="1">
    <source>
        <dbReference type="PROSITE" id="PS51819"/>
    </source>
</evidence>
<dbReference type="CDD" id="cd07263">
    <property type="entry name" value="VOC_like"/>
    <property type="match status" value="1"/>
</dbReference>
<feature type="domain" description="VOC" evidence="1">
    <location>
        <begin position="4"/>
        <end position="123"/>
    </location>
</feature>
<gene>
    <name evidence="2" type="ORF">KCG48_07390</name>
</gene>
<evidence type="ECO:0000313" key="2">
    <source>
        <dbReference type="EMBL" id="MBR0576164.1"/>
    </source>
</evidence>
<dbReference type="PROSITE" id="PS51819">
    <property type="entry name" value="VOC"/>
    <property type="match status" value="1"/>
</dbReference>
<dbReference type="Gene3D" id="3.10.180.10">
    <property type="entry name" value="2,3-Dihydroxybiphenyl 1,2-Dioxygenase, domain 1"/>
    <property type="match status" value="1"/>
</dbReference>
<dbReference type="RefSeq" id="WP_211800972.1">
    <property type="nucleotide sequence ID" value="NZ_JAGSCS010000008.1"/>
</dbReference>
<dbReference type="PANTHER" id="PTHR36437">
    <property type="entry name" value="GLYOXALASE/BLEOMYCIN RESISTANCE PROTEIN/DIOXYGENASE"/>
    <property type="match status" value="1"/>
</dbReference>
<comment type="caution">
    <text evidence="2">The sequence shown here is derived from an EMBL/GenBank/DDBJ whole genome shotgun (WGS) entry which is preliminary data.</text>
</comment>
<dbReference type="Pfam" id="PF00903">
    <property type="entry name" value="Glyoxalase"/>
    <property type="match status" value="1"/>
</dbReference>
<dbReference type="InterPro" id="IPR037523">
    <property type="entry name" value="VOC_core"/>
</dbReference>
<dbReference type="SUPFAM" id="SSF54593">
    <property type="entry name" value="Glyoxalase/Bleomycin resistance protein/Dihydroxybiphenyl dioxygenase"/>
    <property type="match status" value="1"/>
</dbReference>
<accession>A0A941HQ73</accession>
<dbReference type="Proteomes" id="UP000675379">
    <property type="component" value="Unassembled WGS sequence"/>
</dbReference>
<name>A0A941HQ73_9CLOT</name>
<dbReference type="InterPro" id="IPR029068">
    <property type="entry name" value="Glyas_Bleomycin-R_OHBP_Dase"/>
</dbReference>
<dbReference type="PANTHER" id="PTHR36437:SF2">
    <property type="entry name" value="GLYOXALASE_BLEOMYCIN RESISTANCE PROTEIN_DIOXYGENASE"/>
    <property type="match status" value="1"/>
</dbReference>
<evidence type="ECO:0000313" key="3">
    <source>
        <dbReference type="Proteomes" id="UP000675379"/>
    </source>
</evidence>
<reference evidence="2" key="1">
    <citation type="submission" date="2021-04" db="EMBL/GenBank/DDBJ databases">
        <title>Proteiniclasticum sedimins sp. nov., an obligate anaerobic bacterium isolated from anaerobic sludge.</title>
        <authorList>
            <person name="Liu J."/>
        </authorList>
    </citation>
    <scope>NUCLEOTIDE SEQUENCE</scope>
    <source>
        <strain evidence="2">BAD-10</strain>
    </source>
</reference>
<proteinExistence type="predicted"/>
<protein>
    <submittedName>
        <fullName evidence="2">VOC family protein</fullName>
    </submittedName>
</protein>
<dbReference type="InterPro" id="IPR004360">
    <property type="entry name" value="Glyas_Fos-R_dOase_dom"/>
</dbReference>
<dbReference type="AlphaFoldDB" id="A0A941HQ73"/>
<organism evidence="2 3">
    <name type="scientific">Proteiniclasticum sediminis</name>
    <dbReference type="NCBI Taxonomy" id="2804028"/>
    <lineage>
        <taxon>Bacteria</taxon>
        <taxon>Bacillati</taxon>
        <taxon>Bacillota</taxon>
        <taxon>Clostridia</taxon>
        <taxon>Eubacteriales</taxon>
        <taxon>Clostridiaceae</taxon>
        <taxon>Proteiniclasticum</taxon>
    </lineage>
</organism>
<keyword evidence="3" id="KW-1185">Reference proteome</keyword>
<sequence>MIQKIGQVMLYVENIDEVTKFWTEDLGFALLSKSDKEIRWREIAPSQDSETSFVLHERAVIAKMEPELNLGTPSIMFFTEDLEALYAHMKSREINVGALVEIPGGKVFNFSDREGNYFAVMEPQK</sequence>
<dbReference type="EMBL" id="JAGSCS010000008">
    <property type="protein sequence ID" value="MBR0576164.1"/>
    <property type="molecule type" value="Genomic_DNA"/>
</dbReference>